<dbReference type="AlphaFoldDB" id="A0A3F3QJ90"/>
<gene>
    <name evidence="2" type="ORF">BDQ94DRAFT_134890</name>
</gene>
<keyword evidence="1" id="KW-0812">Transmembrane</keyword>
<evidence type="ECO:0000313" key="2">
    <source>
        <dbReference type="EMBL" id="RDH38922.1"/>
    </source>
</evidence>
<keyword evidence="1" id="KW-0472">Membrane</keyword>
<proteinExistence type="predicted"/>
<name>A0A3F3QJ90_9EURO</name>
<evidence type="ECO:0000313" key="3">
    <source>
        <dbReference type="Proteomes" id="UP000253729"/>
    </source>
</evidence>
<keyword evidence="1" id="KW-1133">Transmembrane helix</keyword>
<keyword evidence="3" id="KW-1185">Reference proteome</keyword>
<dbReference type="EMBL" id="KZ852033">
    <property type="protein sequence ID" value="RDH38922.1"/>
    <property type="molecule type" value="Genomic_DNA"/>
</dbReference>
<dbReference type="Proteomes" id="UP000253729">
    <property type="component" value="Unassembled WGS sequence"/>
</dbReference>
<dbReference type="RefSeq" id="XP_026631944.1">
    <property type="nucleotide sequence ID" value="XM_026764562.1"/>
</dbReference>
<dbReference type="GeneID" id="38132918"/>
<feature type="transmembrane region" description="Helical" evidence="1">
    <location>
        <begin position="31"/>
        <end position="51"/>
    </location>
</feature>
<reference evidence="2 3" key="1">
    <citation type="submission" date="2018-07" db="EMBL/GenBank/DDBJ databases">
        <title>The genomes of Aspergillus section Nigri reveals drivers in fungal speciation.</title>
        <authorList>
            <consortium name="DOE Joint Genome Institute"/>
            <person name="Vesth T.C."/>
            <person name="Nybo J."/>
            <person name="Theobald S."/>
            <person name="Brandl J."/>
            <person name="Frisvad J.C."/>
            <person name="Nielsen K.F."/>
            <person name="Lyhne E.K."/>
            <person name="Kogle M.E."/>
            <person name="Kuo A."/>
            <person name="Riley R."/>
            <person name="Clum A."/>
            <person name="Nolan M."/>
            <person name="Lipzen A."/>
            <person name="Salamov A."/>
            <person name="Henrissat B."/>
            <person name="Wiebenga A."/>
            <person name="De vries R.P."/>
            <person name="Grigoriev I.V."/>
            <person name="Mortensen U.H."/>
            <person name="Andersen M.R."/>
            <person name="Baker S.E."/>
        </authorList>
    </citation>
    <scope>NUCLEOTIDE SEQUENCE [LARGE SCALE GENOMIC DNA]</scope>
    <source>
        <strain evidence="2 3">CBS 139.54b</strain>
    </source>
</reference>
<protein>
    <submittedName>
        <fullName evidence="2">Uncharacterized protein</fullName>
    </submittedName>
</protein>
<sequence length="71" mass="8077">MEVTLEGSNSAETFPPRDGVARLHRPVTGKLALWLSNYYSLLFASFFFGPYKWVLNIPSNSLRINLPLFSE</sequence>
<accession>A0A3F3QJ90</accession>
<evidence type="ECO:0000256" key="1">
    <source>
        <dbReference type="SAM" id="Phobius"/>
    </source>
</evidence>
<organism evidence="2 3">
    <name type="scientific">Aspergillus welwitschiae</name>
    <dbReference type="NCBI Taxonomy" id="1341132"/>
    <lineage>
        <taxon>Eukaryota</taxon>
        <taxon>Fungi</taxon>
        <taxon>Dikarya</taxon>
        <taxon>Ascomycota</taxon>
        <taxon>Pezizomycotina</taxon>
        <taxon>Eurotiomycetes</taxon>
        <taxon>Eurotiomycetidae</taxon>
        <taxon>Eurotiales</taxon>
        <taxon>Aspergillaceae</taxon>
        <taxon>Aspergillus</taxon>
        <taxon>Aspergillus subgen. Circumdati</taxon>
    </lineage>
</organism>